<evidence type="ECO:0000259" key="1">
    <source>
        <dbReference type="SMART" id="SM00347"/>
    </source>
</evidence>
<dbReference type="Gene3D" id="1.10.10.10">
    <property type="entry name" value="Winged helix-like DNA-binding domain superfamily/Winged helix DNA-binding domain"/>
    <property type="match status" value="1"/>
</dbReference>
<dbReference type="RefSeq" id="WP_227837343.1">
    <property type="nucleotide sequence ID" value="NZ_WEGI01000003.1"/>
</dbReference>
<dbReference type="InterPro" id="IPR000835">
    <property type="entry name" value="HTH_MarR-typ"/>
</dbReference>
<dbReference type="SMART" id="SM00347">
    <property type="entry name" value="HTH_MARR"/>
    <property type="match status" value="1"/>
</dbReference>
<dbReference type="InterPro" id="IPR036388">
    <property type="entry name" value="WH-like_DNA-bd_sf"/>
</dbReference>
<reference evidence="2 3" key="1">
    <citation type="submission" date="2019-10" db="EMBL/GenBank/DDBJ databases">
        <title>Nocardia macrotermitis sp. nov. and Nocardia aurantia sp. nov., isolated from the gut of fungus growing-termite Macrotermes natalensis.</title>
        <authorList>
            <person name="Benndorf R."/>
            <person name="Schwitalla J."/>
            <person name="Martin K."/>
            <person name="De Beer W."/>
            <person name="Kaster A.-K."/>
            <person name="Vollmers J."/>
            <person name="Poulsen M."/>
            <person name="Beemelmanns C."/>
        </authorList>
    </citation>
    <scope>NUCLEOTIDE SEQUENCE [LARGE SCALE GENOMIC DNA]</scope>
    <source>
        <strain evidence="2 3">RB56</strain>
    </source>
</reference>
<dbReference type="GO" id="GO:0003700">
    <property type="term" value="F:DNA-binding transcription factor activity"/>
    <property type="evidence" value="ECO:0007669"/>
    <property type="project" value="InterPro"/>
</dbReference>
<sequence length="156" mass="17623">MDRVPVLEAGTTASRFLAGTLAHLDRHRRHQEQTSPLGVADLRLLWLFNDHRPRTLREIVDELGLERSTVNRQVNAALASGLLRRYREDGANAHLVEATPSGLQAFERGVSEILHSYDVALAEFDDHERHLLLNLFDRFVCAYGRTVHSTPTPPQP</sequence>
<name>A0A7K0DME2_9NOCA</name>
<protein>
    <recommendedName>
        <fullName evidence="1">HTH marR-type domain-containing protein</fullName>
    </recommendedName>
</protein>
<keyword evidence="3" id="KW-1185">Reference proteome</keyword>
<dbReference type="SUPFAM" id="SSF46785">
    <property type="entry name" value="Winged helix' DNA-binding domain"/>
    <property type="match status" value="1"/>
</dbReference>
<dbReference type="EMBL" id="WEGI01000003">
    <property type="protein sequence ID" value="MQY25994.1"/>
    <property type="molecule type" value="Genomic_DNA"/>
</dbReference>
<evidence type="ECO:0000313" key="2">
    <source>
        <dbReference type="EMBL" id="MQY25994.1"/>
    </source>
</evidence>
<gene>
    <name evidence="2" type="ORF">NRB56_15530</name>
</gene>
<dbReference type="Pfam" id="PF12802">
    <property type="entry name" value="MarR_2"/>
    <property type="match status" value="1"/>
</dbReference>
<dbReference type="AlphaFoldDB" id="A0A7K0DME2"/>
<accession>A0A7K0DME2</accession>
<comment type="caution">
    <text evidence="2">The sequence shown here is derived from an EMBL/GenBank/DDBJ whole genome shotgun (WGS) entry which is preliminary data.</text>
</comment>
<feature type="domain" description="HTH marR-type" evidence="1">
    <location>
        <begin position="30"/>
        <end position="129"/>
    </location>
</feature>
<dbReference type="Proteomes" id="UP000431401">
    <property type="component" value="Unassembled WGS sequence"/>
</dbReference>
<proteinExistence type="predicted"/>
<dbReference type="InterPro" id="IPR036390">
    <property type="entry name" value="WH_DNA-bd_sf"/>
</dbReference>
<organism evidence="2 3">
    <name type="scientific">Nocardia aurantia</name>
    <dbReference type="NCBI Taxonomy" id="2585199"/>
    <lineage>
        <taxon>Bacteria</taxon>
        <taxon>Bacillati</taxon>
        <taxon>Actinomycetota</taxon>
        <taxon>Actinomycetes</taxon>
        <taxon>Mycobacteriales</taxon>
        <taxon>Nocardiaceae</taxon>
        <taxon>Nocardia</taxon>
    </lineage>
</organism>
<evidence type="ECO:0000313" key="3">
    <source>
        <dbReference type="Proteomes" id="UP000431401"/>
    </source>
</evidence>